<evidence type="ECO:0000313" key="1">
    <source>
        <dbReference type="EMBL" id="OMO51060.1"/>
    </source>
</evidence>
<accession>A0A1R3FZ45</accession>
<keyword evidence="2" id="KW-1185">Reference proteome</keyword>
<dbReference type="EMBL" id="AWUE01024333">
    <property type="protein sequence ID" value="OMO51060.1"/>
    <property type="molecule type" value="Genomic_DNA"/>
</dbReference>
<proteinExistence type="predicted"/>
<sequence length="34" mass="3915">MAIAICSDAFYYMKSKRLGEEGEKKNGWEIGFQI</sequence>
<name>A0A1R3FZ45_9ROSI</name>
<reference evidence="2" key="1">
    <citation type="submission" date="2013-09" db="EMBL/GenBank/DDBJ databases">
        <title>Corchorus olitorius genome sequencing.</title>
        <authorList>
            <person name="Alam M."/>
            <person name="Haque M.S."/>
            <person name="Islam M.S."/>
            <person name="Emdad E.M."/>
            <person name="Islam M.M."/>
            <person name="Ahmed B."/>
            <person name="Halim A."/>
            <person name="Hossen Q.M.M."/>
            <person name="Hossain M.Z."/>
            <person name="Ahmed R."/>
            <person name="Khan M.M."/>
            <person name="Islam R."/>
            <person name="Rashid M.M."/>
            <person name="Khan S.A."/>
            <person name="Rahman M.S."/>
            <person name="Alam M."/>
            <person name="Yahiya A.S."/>
            <person name="Khan M.S."/>
            <person name="Azam M.S."/>
            <person name="Haque T."/>
            <person name="Lashkar M.Z.H."/>
            <person name="Akhand A.I."/>
            <person name="Morshed G."/>
            <person name="Roy S."/>
            <person name="Uddin K.S."/>
            <person name="Rabeya T."/>
            <person name="Hossain A.S."/>
            <person name="Chowdhury A."/>
            <person name="Snigdha A.R."/>
            <person name="Mortoza M.S."/>
            <person name="Matin S.A."/>
            <person name="Hoque S.M.E."/>
            <person name="Islam M.K."/>
            <person name="Roy D.K."/>
            <person name="Haider R."/>
            <person name="Moosa M.M."/>
            <person name="Elias S.M."/>
            <person name="Hasan A.M."/>
            <person name="Jahan S."/>
            <person name="Shafiuddin M."/>
            <person name="Mahmood N."/>
            <person name="Shommy N.S."/>
        </authorList>
    </citation>
    <scope>NUCLEOTIDE SEQUENCE [LARGE SCALE GENOMIC DNA]</scope>
    <source>
        <strain evidence="2">cv. O-4</strain>
    </source>
</reference>
<dbReference type="AlphaFoldDB" id="A0A1R3FZ45"/>
<dbReference type="Proteomes" id="UP000187203">
    <property type="component" value="Unassembled WGS sequence"/>
</dbReference>
<protein>
    <submittedName>
        <fullName evidence="1">Uncharacterized protein</fullName>
    </submittedName>
</protein>
<evidence type="ECO:0000313" key="2">
    <source>
        <dbReference type="Proteomes" id="UP000187203"/>
    </source>
</evidence>
<organism evidence="1 2">
    <name type="scientific">Corchorus olitorius</name>
    <dbReference type="NCBI Taxonomy" id="93759"/>
    <lineage>
        <taxon>Eukaryota</taxon>
        <taxon>Viridiplantae</taxon>
        <taxon>Streptophyta</taxon>
        <taxon>Embryophyta</taxon>
        <taxon>Tracheophyta</taxon>
        <taxon>Spermatophyta</taxon>
        <taxon>Magnoliopsida</taxon>
        <taxon>eudicotyledons</taxon>
        <taxon>Gunneridae</taxon>
        <taxon>Pentapetalae</taxon>
        <taxon>rosids</taxon>
        <taxon>malvids</taxon>
        <taxon>Malvales</taxon>
        <taxon>Malvaceae</taxon>
        <taxon>Grewioideae</taxon>
        <taxon>Apeibeae</taxon>
        <taxon>Corchorus</taxon>
    </lineage>
</organism>
<comment type="caution">
    <text evidence="1">The sequence shown here is derived from an EMBL/GenBank/DDBJ whole genome shotgun (WGS) entry which is preliminary data.</text>
</comment>
<gene>
    <name evidence="1" type="ORF">COLO4_37829</name>
</gene>